<reference evidence="2" key="1">
    <citation type="submission" date="2018-05" db="EMBL/GenBank/DDBJ databases">
        <authorList>
            <person name="Lanie J.A."/>
            <person name="Ng W.-L."/>
            <person name="Kazmierczak K.M."/>
            <person name="Andrzejewski T.M."/>
            <person name="Davidsen T.M."/>
            <person name="Wayne K.J."/>
            <person name="Tettelin H."/>
            <person name="Glass J.I."/>
            <person name="Rusch D."/>
            <person name="Podicherti R."/>
            <person name="Tsui H.-C.T."/>
            <person name="Winkler M.E."/>
        </authorList>
    </citation>
    <scope>NUCLEOTIDE SEQUENCE</scope>
</reference>
<evidence type="ECO:0000313" key="2">
    <source>
        <dbReference type="EMBL" id="SVB82625.1"/>
    </source>
</evidence>
<proteinExistence type="predicted"/>
<name>A0A382H666_9ZZZZ</name>
<accession>A0A382H666</accession>
<evidence type="ECO:0000259" key="1">
    <source>
        <dbReference type="PROSITE" id="PS51272"/>
    </source>
</evidence>
<feature type="domain" description="SLH" evidence="1">
    <location>
        <begin position="120"/>
        <end position="183"/>
    </location>
</feature>
<dbReference type="Pfam" id="PF00395">
    <property type="entry name" value="SLH"/>
    <property type="match status" value="2"/>
</dbReference>
<gene>
    <name evidence="2" type="ORF">METZ01_LOCUS235479</name>
</gene>
<dbReference type="AlphaFoldDB" id="A0A382H666"/>
<dbReference type="InterPro" id="IPR001119">
    <property type="entry name" value="SLH_dom"/>
</dbReference>
<protein>
    <recommendedName>
        <fullName evidence="1">SLH domain-containing protein</fullName>
    </recommendedName>
</protein>
<organism evidence="2">
    <name type="scientific">marine metagenome</name>
    <dbReference type="NCBI Taxonomy" id="408172"/>
    <lineage>
        <taxon>unclassified sequences</taxon>
        <taxon>metagenomes</taxon>
        <taxon>ecological metagenomes</taxon>
    </lineage>
</organism>
<feature type="non-terminal residue" evidence="2">
    <location>
        <position position="392"/>
    </location>
</feature>
<dbReference type="EMBL" id="UINC01059333">
    <property type="protein sequence ID" value="SVB82625.1"/>
    <property type="molecule type" value="Genomic_DNA"/>
</dbReference>
<sequence>MISHFRRRVGVLAAVAVLAALVPTLATSTASAAPATTAITALTVDAPALFSACPASANIPSAGFTDTTDTAVDCIKYYGITSGTTATTYSPTDSVTRWQMALYMTRLLDVANVTLGSGADQGFTDISGKSAEIQTAVNQIKQAGITTGKTATTYAPDDNVSRQEMAMFIERMLDNLAAGPGGVSEAELVSGLATTYINSNCATAAACTGKYNYSDIDSGSVTVEASNAIKELFTLNIHDGVAATTFSPDADMTRAAMATFLTAALAHTNVRPEGLHLQASAYAAATATVQPTLSVSYRDASFDPIASAPVDVHYWTNSTTEGNNAFLATGLCDNSTGTTDSITSCKIDATESATNESGNMTPTANATDQVSTIYPGADTYYAWTAASGTIYD</sequence>
<dbReference type="PROSITE" id="PS51272">
    <property type="entry name" value="SLH"/>
    <property type="match status" value="1"/>
</dbReference>